<sequence>MFCSALITNLMEKSQRLYLRKLKEGRSGSSSKRLAPYAHARDLEFLKLVLEMQETQASW</sequence>
<organism evidence="1 2">
    <name type="scientific">Aquarana catesbeiana</name>
    <name type="common">American bullfrog</name>
    <name type="synonym">Rana catesbeiana</name>
    <dbReference type="NCBI Taxonomy" id="8400"/>
    <lineage>
        <taxon>Eukaryota</taxon>
        <taxon>Metazoa</taxon>
        <taxon>Chordata</taxon>
        <taxon>Craniata</taxon>
        <taxon>Vertebrata</taxon>
        <taxon>Euteleostomi</taxon>
        <taxon>Amphibia</taxon>
        <taxon>Batrachia</taxon>
        <taxon>Anura</taxon>
        <taxon>Neobatrachia</taxon>
        <taxon>Ranoidea</taxon>
        <taxon>Ranidae</taxon>
        <taxon>Aquarana</taxon>
    </lineage>
</organism>
<dbReference type="OrthoDB" id="6616165at2759"/>
<keyword evidence="2" id="KW-1185">Reference proteome</keyword>
<accession>A0A2G9RK47</accession>
<proteinExistence type="predicted"/>
<evidence type="ECO:0000313" key="1">
    <source>
        <dbReference type="EMBL" id="PIO28286.1"/>
    </source>
</evidence>
<dbReference type="Proteomes" id="UP000228934">
    <property type="component" value="Unassembled WGS sequence"/>
</dbReference>
<dbReference type="EMBL" id="KV940091">
    <property type="protein sequence ID" value="PIO28286.1"/>
    <property type="molecule type" value="Genomic_DNA"/>
</dbReference>
<name>A0A2G9RK47_AQUCT</name>
<evidence type="ECO:0000313" key="2">
    <source>
        <dbReference type="Proteomes" id="UP000228934"/>
    </source>
</evidence>
<gene>
    <name evidence="1" type="ORF">AB205_0115740</name>
</gene>
<dbReference type="AlphaFoldDB" id="A0A2G9RK47"/>
<reference evidence="2" key="1">
    <citation type="journal article" date="2017" name="Nat. Commun.">
        <title>The North American bullfrog draft genome provides insight into hormonal regulation of long noncoding RNA.</title>
        <authorList>
            <person name="Hammond S.A."/>
            <person name="Warren R.L."/>
            <person name="Vandervalk B.P."/>
            <person name="Kucuk E."/>
            <person name="Khan H."/>
            <person name="Gibb E.A."/>
            <person name="Pandoh P."/>
            <person name="Kirk H."/>
            <person name="Zhao Y."/>
            <person name="Jones M."/>
            <person name="Mungall A.J."/>
            <person name="Coope R."/>
            <person name="Pleasance S."/>
            <person name="Moore R.A."/>
            <person name="Holt R.A."/>
            <person name="Round J.M."/>
            <person name="Ohora S."/>
            <person name="Walle B.V."/>
            <person name="Veldhoen N."/>
            <person name="Helbing C.C."/>
            <person name="Birol I."/>
        </authorList>
    </citation>
    <scope>NUCLEOTIDE SEQUENCE [LARGE SCALE GENOMIC DNA]</scope>
</reference>
<protein>
    <submittedName>
        <fullName evidence="1">Uncharacterized protein</fullName>
    </submittedName>
</protein>